<dbReference type="AlphaFoldDB" id="A0AA88HIT0"/>
<feature type="compositionally biased region" description="Polar residues" evidence="1">
    <location>
        <begin position="617"/>
        <end position="629"/>
    </location>
</feature>
<evidence type="ECO:0000313" key="2">
    <source>
        <dbReference type="EMBL" id="KAK2707814.1"/>
    </source>
</evidence>
<dbReference type="EMBL" id="JAVRJZ010000019">
    <property type="protein sequence ID" value="KAK2707814.1"/>
    <property type="molecule type" value="Genomic_DNA"/>
</dbReference>
<keyword evidence="3" id="KW-1185">Reference proteome</keyword>
<dbReference type="Proteomes" id="UP001187531">
    <property type="component" value="Unassembled WGS sequence"/>
</dbReference>
<name>A0AA88HIT0_ARTSF</name>
<feature type="compositionally biased region" description="Basic and acidic residues" evidence="1">
    <location>
        <begin position="515"/>
        <end position="530"/>
    </location>
</feature>
<comment type="caution">
    <text evidence="2">The sequence shown here is derived from an EMBL/GenBank/DDBJ whole genome shotgun (WGS) entry which is preliminary data.</text>
</comment>
<evidence type="ECO:0000313" key="3">
    <source>
        <dbReference type="Proteomes" id="UP001187531"/>
    </source>
</evidence>
<protein>
    <submittedName>
        <fullName evidence="2">Uncharacterized protein</fullName>
    </submittedName>
</protein>
<evidence type="ECO:0000256" key="1">
    <source>
        <dbReference type="SAM" id="MobiDB-lite"/>
    </source>
</evidence>
<accession>A0AA88HIT0</accession>
<gene>
    <name evidence="2" type="ORF">QYM36_015485</name>
</gene>
<organism evidence="2 3">
    <name type="scientific">Artemia franciscana</name>
    <name type="common">Brine shrimp</name>
    <name type="synonym">Artemia sanfranciscana</name>
    <dbReference type="NCBI Taxonomy" id="6661"/>
    <lineage>
        <taxon>Eukaryota</taxon>
        <taxon>Metazoa</taxon>
        <taxon>Ecdysozoa</taxon>
        <taxon>Arthropoda</taxon>
        <taxon>Crustacea</taxon>
        <taxon>Branchiopoda</taxon>
        <taxon>Anostraca</taxon>
        <taxon>Artemiidae</taxon>
        <taxon>Artemia</taxon>
    </lineage>
</organism>
<sequence>MFVKDHLSQSYNLLSVNVLEPWPIGKYSPKPDDHHRPVLFLTDSYKAKKEIVAISRELKGNVLFHFDHTKAEREKQKQGYNEALTLLPTETGPTVNSLFSCSVSVDVDNNDSFDSCLSSSSTNISYVSLTKVMYNNYPVNRKKVLKLFYTNIDTVTNKLPELKLAATSEDYDILCIGELTPKNSSNPLAENQIRIPRYCLFSNLSINPRRVLACQRSKFWLRLWTECGWPKHGVTNQVRVLAKRQFAKKFAKDRANIINMHSQSLHNDPVAVWKFVKQKAGIVLLNQAATTDDELVEHKVPDERLYELAKDIQSHEHCNQVQAIARRVPKNANPEDVINFIISNDLKDFAVNFSVALLILLTLPVSVASGFQEDLKKGGEKQTQVKRDSTEEVDFVVTILDLSLDREGENTKDMEKMNISPDFVGIQESLKETDIDAKSTRKEIAEVGKESGYENTITDLPFEMEEAIESNSEDLQNDVDFTGNEILTQAMSFEDPCSSQEKDENQLTWEEDEKREERTNQNKDYEAESPRDQIEIIAQFYEKAIKTVTHSAVDSVKATLEMGCYLSNAVVESVLSLDEHFLALEEHLKNWKEELDKMDKIYDCHNMSGSELMWGKNPSNSTPSHQTVDGNPVDSRKDPNPPSTSPGRQIPKLSAESQVLYDLITRIDISVRQISSEIALLRTELAQKPSYEEMHKYVDGVFLNLNSRLQRIEEKYTKLPSRLMRYEIM</sequence>
<proteinExistence type="predicted"/>
<feature type="region of interest" description="Disordered" evidence="1">
    <location>
        <begin position="491"/>
        <end position="530"/>
    </location>
</feature>
<feature type="region of interest" description="Disordered" evidence="1">
    <location>
        <begin position="613"/>
        <end position="651"/>
    </location>
</feature>
<reference evidence="2" key="1">
    <citation type="submission" date="2023-07" db="EMBL/GenBank/DDBJ databases">
        <title>Chromosome-level genome assembly of Artemia franciscana.</title>
        <authorList>
            <person name="Jo E."/>
        </authorList>
    </citation>
    <scope>NUCLEOTIDE SEQUENCE</scope>
    <source>
        <tissue evidence="2">Whole body</tissue>
    </source>
</reference>